<feature type="domain" description="FAD-binding" evidence="3">
    <location>
        <begin position="304"/>
        <end position="366"/>
    </location>
</feature>
<dbReference type="SUPFAM" id="SSF54373">
    <property type="entry name" value="FAD-linked reductases, C-terminal domain"/>
    <property type="match status" value="1"/>
</dbReference>
<name>A0A218XQ85_PUNGR</name>
<dbReference type="InterPro" id="IPR054707">
    <property type="entry name" value="DhpH_subs-bd"/>
</dbReference>
<dbReference type="InterPro" id="IPR002938">
    <property type="entry name" value="FAD-bd"/>
</dbReference>
<dbReference type="InterPro" id="IPR053212">
    <property type="entry name" value="DHP_3-monooxygenase"/>
</dbReference>
<dbReference type="SUPFAM" id="SSF51905">
    <property type="entry name" value="FAD/NAD(P)-binding domain"/>
    <property type="match status" value="1"/>
</dbReference>
<evidence type="ECO:0000259" key="2">
    <source>
        <dbReference type="Pfam" id="PF01266"/>
    </source>
</evidence>
<dbReference type="PROSITE" id="PS51257">
    <property type="entry name" value="PROKAR_LIPOPROTEIN"/>
    <property type="match status" value="1"/>
</dbReference>
<gene>
    <name evidence="5" type="ORF">CDL15_Pgr015706</name>
</gene>
<dbReference type="AlphaFoldDB" id="A0A218XQ85"/>
<dbReference type="Pfam" id="PF01266">
    <property type="entry name" value="DAO"/>
    <property type="match status" value="1"/>
</dbReference>
<sequence length="426" mass="47060">MMKQPQPRAVVVGGSIAGVSCAHALALAGWDVIVLEKSRRPPTGSPTGAGVGIDPLTQQIIGSWLQKPGSLHNISLPLTVHQNQAISDGKISKILTRDERFNHIAVHWADLHGLLYNSIPQQVLFLWGHLLHSFSVSNNKKSVKVKAKVLHSGETIEVNGDLLVAADGCLSSVRQSFLPDLKLRYSGYCAWRGVFDYSGIEDSGNMKWIRATYPGLGNCLCFDLAPGTHNALFEIPNKRINWLWYINQPEPKLKGTSVTMKVREDMIRKMQQEAEKVWPPAFVEIIKLTEEPFINVIYDADPLDQIFRDNVVLVGDAAHPTTPHCARSTNMSILDAEVLGRCLGRYPGNLRCSLREYQAIRSPVTSAQVLKSRRVGMIKQGLKVPGCDKLFDPCRASSEEREELEPKTVPFTSDVPLQGKGAVSSL</sequence>
<organism evidence="5 6">
    <name type="scientific">Punica granatum</name>
    <name type="common">Pomegranate</name>
    <dbReference type="NCBI Taxonomy" id="22663"/>
    <lineage>
        <taxon>Eukaryota</taxon>
        <taxon>Viridiplantae</taxon>
        <taxon>Streptophyta</taxon>
        <taxon>Embryophyta</taxon>
        <taxon>Tracheophyta</taxon>
        <taxon>Spermatophyta</taxon>
        <taxon>Magnoliopsida</taxon>
        <taxon>eudicotyledons</taxon>
        <taxon>Gunneridae</taxon>
        <taxon>Pentapetalae</taxon>
        <taxon>rosids</taxon>
        <taxon>malvids</taxon>
        <taxon>Myrtales</taxon>
        <taxon>Lythraceae</taxon>
        <taxon>Punica</taxon>
    </lineage>
</organism>
<dbReference type="PRINTS" id="PR00420">
    <property type="entry name" value="RNGMNOXGNASE"/>
</dbReference>
<comment type="caution">
    <text evidence="5">The sequence shown here is derived from an EMBL/GenBank/DDBJ whole genome shotgun (WGS) entry which is preliminary data.</text>
</comment>
<feature type="region of interest" description="Disordered" evidence="1">
    <location>
        <begin position="398"/>
        <end position="426"/>
    </location>
</feature>
<protein>
    <submittedName>
        <fullName evidence="5">Uncharacterized protein</fullName>
    </submittedName>
</protein>
<feature type="domain" description="2,6-dihydroxypyridine 3-monooxygenase substrate binding" evidence="4">
    <location>
        <begin position="185"/>
        <end position="299"/>
    </location>
</feature>
<evidence type="ECO:0000259" key="4">
    <source>
        <dbReference type="Pfam" id="PF22607"/>
    </source>
</evidence>
<proteinExistence type="predicted"/>
<dbReference type="Pfam" id="PF22607">
    <property type="entry name" value="FAD_binding-like"/>
    <property type="match status" value="1"/>
</dbReference>
<dbReference type="GO" id="GO:0071949">
    <property type="term" value="F:FAD binding"/>
    <property type="evidence" value="ECO:0007669"/>
    <property type="project" value="InterPro"/>
</dbReference>
<dbReference type="Pfam" id="PF01494">
    <property type="entry name" value="FAD_binding_3"/>
    <property type="match status" value="1"/>
</dbReference>
<dbReference type="PANTHER" id="PTHR47469:SF2">
    <property type="entry name" value="OS06G0597600 PROTEIN"/>
    <property type="match status" value="1"/>
</dbReference>
<dbReference type="Proteomes" id="UP000197138">
    <property type="component" value="Unassembled WGS sequence"/>
</dbReference>
<dbReference type="PANTHER" id="PTHR47469">
    <property type="entry name" value="MONOOXYGENASE-LIKE"/>
    <property type="match status" value="1"/>
</dbReference>
<evidence type="ECO:0000313" key="5">
    <source>
        <dbReference type="EMBL" id="OWM86671.1"/>
    </source>
</evidence>
<accession>A0A218XQ85</accession>
<dbReference type="EMBL" id="MTKT01001080">
    <property type="protein sequence ID" value="OWM86671.1"/>
    <property type="molecule type" value="Genomic_DNA"/>
</dbReference>
<dbReference type="InterPro" id="IPR036188">
    <property type="entry name" value="FAD/NAD-bd_sf"/>
</dbReference>
<dbReference type="Gene3D" id="3.50.50.60">
    <property type="entry name" value="FAD/NAD(P)-binding domain"/>
    <property type="match status" value="1"/>
</dbReference>
<evidence type="ECO:0000313" key="6">
    <source>
        <dbReference type="Proteomes" id="UP000197138"/>
    </source>
</evidence>
<dbReference type="InterPro" id="IPR006076">
    <property type="entry name" value="FAD-dep_OxRdtase"/>
</dbReference>
<evidence type="ECO:0000259" key="3">
    <source>
        <dbReference type="Pfam" id="PF01494"/>
    </source>
</evidence>
<evidence type="ECO:0000256" key="1">
    <source>
        <dbReference type="SAM" id="MobiDB-lite"/>
    </source>
</evidence>
<feature type="domain" description="FAD dependent oxidoreductase" evidence="2">
    <location>
        <begin position="9"/>
        <end position="47"/>
    </location>
</feature>
<reference evidence="6" key="1">
    <citation type="journal article" date="2017" name="Plant J.">
        <title>The pomegranate (Punica granatum L.) genome and the genomics of punicalagin biosynthesis.</title>
        <authorList>
            <person name="Qin G."/>
            <person name="Xu C."/>
            <person name="Ming R."/>
            <person name="Tang H."/>
            <person name="Guyot R."/>
            <person name="Kramer E.M."/>
            <person name="Hu Y."/>
            <person name="Yi X."/>
            <person name="Qi Y."/>
            <person name="Xu X."/>
            <person name="Gao Z."/>
            <person name="Pan H."/>
            <person name="Jian J."/>
            <person name="Tian Y."/>
            <person name="Yue Z."/>
            <person name="Xu Y."/>
        </authorList>
    </citation>
    <scope>NUCLEOTIDE SEQUENCE [LARGE SCALE GENOMIC DNA]</scope>
    <source>
        <strain evidence="6">cv. Dabenzi</strain>
    </source>
</reference>